<dbReference type="Proteomes" id="UP000298050">
    <property type="component" value="Unassembled WGS sequence"/>
</dbReference>
<dbReference type="InterPro" id="IPR017972">
    <property type="entry name" value="Cyt_P450_CS"/>
</dbReference>
<keyword evidence="2" id="KW-0408">Iron</keyword>
<evidence type="ECO:0000313" key="3">
    <source>
        <dbReference type="EMBL" id="TGD73313.1"/>
    </source>
</evidence>
<dbReference type="PROSITE" id="PS00086">
    <property type="entry name" value="CYTOCHROME_P450"/>
    <property type="match status" value="1"/>
</dbReference>
<dbReference type="OrthoDB" id="9764248at2"/>
<evidence type="ECO:0000313" key="4">
    <source>
        <dbReference type="Proteomes" id="UP000298050"/>
    </source>
</evidence>
<keyword evidence="2" id="KW-0479">Metal-binding</keyword>
<gene>
    <name evidence="3" type="ORF">E4634_09755</name>
</gene>
<keyword evidence="2" id="KW-0349">Heme</keyword>
<dbReference type="EMBL" id="SRLE01000007">
    <property type="protein sequence ID" value="TGD73313.1"/>
    <property type="molecule type" value="Genomic_DNA"/>
</dbReference>
<dbReference type="AlphaFoldDB" id="A0A4Z0M0V6"/>
<comment type="similarity">
    <text evidence="1 2">Belongs to the cytochrome P450 family.</text>
</comment>
<dbReference type="InterPro" id="IPR001128">
    <property type="entry name" value="Cyt_P450"/>
</dbReference>
<comment type="caution">
    <text evidence="3">The sequence shown here is derived from an EMBL/GenBank/DDBJ whole genome shotgun (WGS) entry which is preliminary data.</text>
</comment>
<dbReference type="PRINTS" id="PR00359">
    <property type="entry name" value="BP450"/>
</dbReference>
<dbReference type="GO" id="GO:0005506">
    <property type="term" value="F:iron ion binding"/>
    <property type="evidence" value="ECO:0007669"/>
    <property type="project" value="InterPro"/>
</dbReference>
<dbReference type="Pfam" id="PF00067">
    <property type="entry name" value="p450"/>
    <property type="match status" value="1"/>
</dbReference>
<keyword evidence="2" id="KW-0503">Monooxygenase</keyword>
<keyword evidence="4" id="KW-1185">Reference proteome</keyword>
<accession>A0A4Z0M0V6</accession>
<dbReference type="GO" id="GO:0020037">
    <property type="term" value="F:heme binding"/>
    <property type="evidence" value="ECO:0007669"/>
    <property type="project" value="InterPro"/>
</dbReference>
<dbReference type="PANTHER" id="PTHR46696">
    <property type="entry name" value="P450, PUTATIVE (EUROFUNG)-RELATED"/>
    <property type="match status" value="1"/>
</dbReference>
<organism evidence="3 4">
    <name type="scientific">Mangrovimicrobium sediminis</name>
    <dbReference type="NCBI Taxonomy" id="2562682"/>
    <lineage>
        <taxon>Bacteria</taxon>
        <taxon>Pseudomonadati</taxon>
        <taxon>Pseudomonadota</taxon>
        <taxon>Gammaproteobacteria</taxon>
        <taxon>Cellvibrionales</taxon>
        <taxon>Halieaceae</taxon>
        <taxon>Mangrovimicrobium</taxon>
    </lineage>
</organism>
<dbReference type="SUPFAM" id="SSF48264">
    <property type="entry name" value="Cytochrome P450"/>
    <property type="match status" value="1"/>
</dbReference>
<dbReference type="GO" id="GO:0036199">
    <property type="term" value="F:cholest-4-en-3-one 26-monooxygenase activity"/>
    <property type="evidence" value="ECO:0007669"/>
    <property type="project" value="TreeGrafter"/>
</dbReference>
<reference evidence="3 4" key="1">
    <citation type="submission" date="2019-04" db="EMBL/GenBank/DDBJ databases">
        <title>Taxonomy of novel Haliea sp. from mangrove soil of West Coast of India.</title>
        <authorList>
            <person name="Verma A."/>
            <person name="Kumar P."/>
            <person name="Krishnamurthi S."/>
        </authorList>
    </citation>
    <scope>NUCLEOTIDE SEQUENCE [LARGE SCALE GENOMIC DNA]</scope>
    <source>
        <strain evidence="3 4">SAOS-164</strain>
    </source>
</reference>
<name>A0A4Z0M0V6_9GAMM</name>
<evidence type="ECO:0000256" key="1">
    <source>
        <dbReference type="ARBA" id="ARBA00010617"/>
    </source>
</evidence>
<dbReference type="PRINTS" id="PR00385">
    <property type="entry name" value="P450"/>
</dbReference>
<dbReference type="PANTHER" id="PTHR46696:SF4">
    <property type="entry name" value="BIOTIN BIOSYNTHESIS CYTOCHROME P450"/>
    <property type="match status" value="1"/>
</dbReference>
<proteinExistence type="inferred from homology"/>
<evidence type="ECO:0000256" key="2">
    <source>
        <dbReference type="RuleBase" id="RU000461"/>
    </source>
</evidence>
<dbReference type="InterPro" id="IPR002397">
    <property type="entry name" value="Cyt_P450_B"/>
</dbReference>
<dbReference type="InterPro" id="IPR036396">
    <property type="entry name" value="Cyt_P450_sf"/>
</dbReference>
<dbReference type="Gene3D" id="1.10.630.10">
    <property type="entry name" value="Cytochrome P450"/>
    <property type="match status" value="1"/>
</dbReference>
<keyword evidence="2" id="KW-0560">Oxidoreductase</keyword>
<dbReference type="RefSeq" id="WP_135443363.1">
    <property type="nucleotide sequence ID" value="NZ_SRLE01000007.1"/>
</dbReference>
<protein>
    <submittedName>
        <fullName evidence="3">Cytochrome P450</fullName>
    </submittedName>
</protein>
<dbReference type="GO" id="GO:0006707">
    <property type="term" value="P:cholesterol catabolic process"/>
    <property type="evidence" value="ECO:0007669"/>
    <property type="project" value="TreeGrafter"/>
</dbReference>
<dbReference type="GO" id="GO:0008395">
    <property type="term" value="F:steroid hydroxylase activity"/>
    <property type="evidence" value="ECO:0007669"/>
    <property type="project" value="TreeGrafter"/>
</dbReference>
<sequence length="404" mass="46018">MPLITEMNLPVLPVENPDFQRDPMPYVDAARQRHPWLARFEQGYIVHGYQAVKDLAFMDDKLVMGLGHVVDFYQVRGTPWARFMLEMLQSHTGPEHARIRASVAQAFTPRRANRVRPAMREVIDGLLDEWSGRDGFDFAEFASYFPIAVLCGVLGVPTTGIPRIRNAIETHMASLTLDHKYYPGFLEAFDLLWDYVDELVRDREASGERDEDALLDALIAARDAGKLSDLELRDMVLVLLIAGYDTSKNMLTLTMYRLLEHPEYWQRCAEDIDFCAKVIEEMLRHSSIATVFRSVVEDFDYQGHRFPRGAMVAFSMPLANRDPAAFPDPMSFDPFRESETRHLAFGRGEHICLGQFLARAQLEEGLHLITRRISNPVLAGDIAWRPFLGAWGLSTLPIRFDVAA</sequence>